<dbReference type="SUPFAM" id="SSF52540">
    <property type="entry name" value="P-loop containing nucleoside triphosphate hydrolases"/>
    <property type="match status" value="1"/>
</dbReference>
<evidence type="ECO:0000256" key="1">
    <source>
        <dbReference type="SAM" id="MobiDB-lite"/>
    </source>
</evidence>
<name>A0A0K8R5W4_IXORI</name>
<dbReference type="InterPro" id="IPR039421">
    <property type="entry name" value="Type_1_exporter"/>
</dbReference>
<dbReference type="GO" id="GO:0005743">
    <property type="term" value="C:mitochondrial inner membrane"/>
    <property type="evidence" value="ECO:0007669"/>
    <property type="project" value="TreeGrafter"/>
</dbReference>
<organism evidence="2">
    <name type="scientific">Ixodes ricinus</name>
    <name type="common">Common tick</name>
    <name type="synonym">Acarus ricinus</name>
    <dbReference type="NCBI Taxonomy" id="34613"/>
    <lineage>
        <taxon>Eukaryota</taxon>
        <taxon>Metazoa</taxon>
        <taxon>Ecdysozoa</taxon>
        <taxon>Arthropoda</taxon>
        <taxon>Chelicerata</taxon>
        <taxon>Arachnida</taxon>
        <taxon>Acari</taxon>
        <taxon>Parasitiformes</taxon>
        <taxon>Ixodida</taxon>
        <taxon>Ixodoidea</taxon>
        <taxon>Ixodidae</taxon>
        <taxon>Ixodinae</taxon>
        <taxon>Ixodes</taxon>
    </lineage>
</organism>
<reference evidence="2" key="1">
    <citation type="submission" date="2012-12" db="EMBL/GenBank/DDBJ databases">
        <title>Identification and characterization of a phenylalanine ammonia-lyase gene family in Isatis indigotica Fort.</title>
        <authorList>
            <person name="Liu Q."/>
            <person name="Chen J."/>
            <person name="Zhou X."/>
            <person name="Di P."/>
            <person name="Xiao Y."/>
            <person name="Xuan H."/>
            <person name="Zhang L."/>
            <person name="Chen W."/>
        </authorList>
    </citation>
    <scope>NUCLEOTIDE SEQUENCE</scope>
    <source>
        <tissue evidence="2">Salivary gland</tissue>
    </source>
</reference>
<dbReference type="Gene3D" id="3.40.50.300">
    <property type="entry name" value="P-loop containing nucleotide triphosphate hydrolases"/>
    <property type="match status" value="1"/>
</dbReference>
<dbReference type="GO" id="GO:0015421">
    <property type="term" value="F:ABC-type oligopeptide transporter activity"/>
    <property type="evidence" value="ECO:0007669"/>
    <property type="project" value="TreeGrafter"/>
</dbReference>
<sequence length="98" mass="10916">MLLDEATSSLDTQTERNIQASLDMICKNRTTLIVAHRLSTVIHADQILVLQDGEIVETGSHEELLEYGGLYASMWRQQQQRADAQPGSEASDEGYPEP</sequence>
<protein>
    <submittedName>
        <fullName evidence="2">Putative abc transporter</fullName>
    </submittedName>
</protein>
<dbReference type="InterPro" id="IPR027417">
    <property type="entry name" value="P-loop_NTPase"/>
</dbReference>
<evidence type="ECO:0000313" key="2">
    <source>
        <dbReference type="EMBL" id="JAA66253.1"/>
    </source>
</evidence>
<feature type="region of interest" description="Disordered" evidence="1">
    <location>
        <begin position="78"/>
        <end position="98"/>
    </location>
</feature>
<dbReference type="AlphaFoldDB" id="A0A0K8R5W4"/>
<dbReference type="EMBL" id="GADI01007555">
    <property type="protein sequence ID" value="JAA66253.1"/>
    <property type="molecule type" value="mRNA"/>
</dbReference>
<dbReference type="PANTHER" id="PTHR43394:SF1">
    <property type="entry name" value="ATP-BINDING CASSETTE SUB-FAMILY B MEMBER 10, MITOCHONDRIAL"/>
    <property type="match status" value="1"/>
</dbReference>
<proteinExistence type="evidence at transcript level"/>
<dbReference type="PANTHER" id="PTHR43394">
    <property type="entry name" value="ATP-DEPENDENT PERMEASE MDL1, MITOCHONDRIAL"/>
    <property type="match status" value="1"/>
</dbReference>
<accession>A0A0K8R5W4</accession>
<dbReference type="GO" id="GO:0090374">
    <property type="term" value="P:oligopeptide export from mitochondrion"/>
    <property type="evidence" value="ECO:0007669"/>
    <property type="project" value="TreeGrafter"/>
</dbReference>